<dbReference type="AlphaFoldDB" id="A0A875RYK1"/>
<dbReference type="OrthoDB" id="10259681at2759"/>
<dbReference type="EMBL" id="CP064812">
    <property type="protein sequence ID" value="QPG72992.1"/>
    <property type="molecule type" value="Genomic_DNA"/>
</dbReference>
<evidence type="ECO:0000256" key="3">
    <source>
        <dbReference type="ARBA" id="ARBA00022980"/>
    </source>
</evidence>
<keyword evidence="3" id="KW-0689">Ribosomal protein</keyword>
<comment type="similarity">
    <text evidence="2">Belongs to the bacterial ribosomal protein bS6 family.</text>
</comment>
<evidence type="ECO:0000256" key="7">
    <source>
        <dbReference type="ARBA" id="ARBA00037226"/>
    </source>
</evidence>
<gene>
    <name evidence="8" type="primary">MRP17</name>
    <name evidence="8" type="ORF">FOA43_000296</name>
</gene>
<evidence type="ECO:0000256" key="6">
    <source>
        <dbReference type="ARBA" id="ARBA00035170"/>
    </source>
</evidence>
<keyword evidence="4" id="KW-0496">Mitochondrion</keyword>
<accession>A0A875RYK1</accession>
<keyword evidence="5" id="KW-0687">Ribonucleoprotein</keyword>
<dbReference type="SUPFAM" id="SSF54995">
    <property type="entry name" value="Ribosomal protein S6"/>
    <property type="match status" value="1"/>
</dbReference>
<reference evidence="8" key="1">
    <citation type="submission" date="2020-10" db="EMBL/GenBank/DDBJ databases">
        <authorList>
            <person name="Roach M.J.R."/>
        </authorList>
    </citation>
    <scope>NUCLEOTIDE SEQUENCE</scope>
    <source>
        <strain evidence="8">CBS 1945</strain>
    </source>
</reference>
<dbReference type="Pfam" id="PF01250">
    <property type="entry name" value="Ribosomal_S6"/>
    <property type="match status" value="1"/>
</dbReference>
<proteinExistence type="inferred from homology"/>
<dbReference type="CDD" id="cd15465">
    <property type="entry name" value="bS6_mito"/>
    <property type="match status" value="1"/>
</dbReference>
<dbReference type="GO" id="GO:0003735">
    <property type="term" value="F:structural constituent of ribosome"/>
    <property type="evidence" value="ECO:0007669"/>
    <property type="project" value="InterPro"/>
</dbReference>
<dbReference type="FunFam" id="3.30.70.60:FF:000007">
    <property type="entry name" value="37S ribosomal protein Mrp17"/>
    <property type="match status" value="1"/>
</dbReference>
<dbReference type="GO" id="GO:0070181">
    <property type="term" value="F:small ribosomal subunit rRNA binding"/>
    <property type="evidence" value="ECO:0007669"/>
    <property type="project" value="TreeGrafter"/>
</dbReference>
<dbReference type="PANTHER" id="PTHR21011">
    <property type="entry name" value="MITOCHONDRIAL 28S RIBOSOMAL PROTEIN S6"/>
    <property type="match status" value="1"/>
</dbReference>
<dbReference type="Gene3D" id="3.30.70.60">
    <property type="match status" value="1"/>
</dbReference>
<dbReference type="KEGG" id="bnn:FOA43_000296"/>
<organism evidence="8 9">
    <name type="scientific">Eeniella nana</name>
    <name type="common">Yeast</name>
    <name type="synonym">Brettanomyces nanus</name>
    <dbReference type="NCBI Taxonomy" id="13502"/>
    <lineage>
        <taxon>Eukaryota</taxon>
        <taxon>Fungi</taxon>
        <taxon>Dikarya</taxon>
        <taxon>Ascomycota</taxon>
        <taxon>Saccharomycotina</taxon>
        <taxon>Pichiomycetes</taxon>
        <taxon>Pichiales</taxon>
        <taxon>Pichiaceae</taxon>
        <taxon>Brettanomyces</taxon>
    </lineage>
</organism>
<sequence length="126" mass="13847">MLYELVAIARISDPLALHTEAKELASTIGKLVIQNKGVVREIVSLGAKPLPKIMKKANERHFQGSHFLMLFDSSSAVQREILRSLKNDPRVIRANVIKVDDSTDMSPGSSVSRVMSALKDTGYEGL</sequence>
<evidence type="ECO:0000256" key="4">
    <source>
        <dbReference type="ARBA" id="ARBA00023128"/>
    </source>
</evidence>
<dbReference type="RefSeq" id="XP_038776557.1">
    <property type="nucleotide sequence ID" value="XM_038920629.1"/>
</dbReference>
<dbReference type="Proteomes" id="UP000662931">
    <property type="component" value="Chromosome 1"/>
</dbReference>
<dbReference type="GeneID" id="62193697"/>
<name>A0A875RYK1_EENNA</name>
<dbReference type="NCBIfam" id="TIGR00166">
    <property type="entry name" value="S6"/>
    <property type="match status" value="1"/>
</dbReference>
<dbReference type="PANTHER" id="PTHR21011:SF1">
    <property type="entry name" value="SMALL RIBOSOMAL SUBUNIT PROTEIN BS6M"/>
    <property type="match status" value="1"/>
</dbReference>
<comment type="subcellular location">
    <subcellularLocation>
        <location evidence="1">Mitochondrion</location>
    </subcellularLocation>
</comment>
<dbReference type="GO" id="GO:0005763">
    <property type="term" value="C:mitochondrial small ribosomal subunit"/>
    <property type="evidence" value="ECO:0007669"/>
    <property type="project" value="TreeGrafter"/>
</dbReference>
<comment type="function">
    <text evidence="7">Component of the mitochondrial ribosome (mitoribosome), a dedicated translation machinery responsible for the synthesis of mitochondrial genome-encoded proteins, including at least some of the essential transmembrane subunits of the mitochondrial respiratory chain. The mitoribosomes are attached to the mitochondrial inner membrane and translation products are cotranslationally integrated into the membrane.</text>
</comment>
<evidence type="ECO:0000256" key="1">
    <source>
        <dbReference type="ARBA" id="ARBA00004173"/>
    </source>
</evidence>
<evidence type="ECO:0000256" key="2">
    <source>
        <dbReference type="ARBA" id="ARBA00009512"/>
    </source>
</evidence>
<evidence type="ECO:0000313" key="9">
    <source>
        <dbReference type="Proteomes" id="UP000662931"/>
    </source>
</evidence>
<dbReference type="InterPro" id="IPR014717">
    <property type="entry name" value="Transl_elong_EF1B/ribsomal_bS6"/>
</dbReference>
<dbReference type="GO" id="GO:0006412">
    <property type="term" value="P:translation"/>
    <property type="evidence" value="ECO:0007669"/>
    <property type="project" value="InterPro"/>
</dbReference>
<dbReference type="InterPro" id="IPR035980">
    <property type="entry name" value="Ribosomal_bS6_sf"/>
</dbReference>
<evidence type="ECO:0000256" key="5">
    <source>
        <dbReference type="ARBA" id="ARBA00023274"/>
    </source>
</evidence>
<protein>
    <recommendedName>
        <fullName evidence="6">Small ribosomal subunit protein bS6m</fullName>
    </recommendedName>
</protein>
<keyword evidence="9" id="KW-1185">Reference proteome</keyword>
<dbReference type="InterPro" id="IPR000529">
    <property type="entry name" value="Ribosomal_bS6"/>
</dbReference>
<evidence type="ECO:0000313" key="8">
    <source>
        <dbReference type="EMBL" id="QPG72992.1"/>
    </source>
</evidence>